<organism evidence="1 2">
    <name type="scientific">Algoriphagus yeomjeoni</name>
    <dbReference type="NCBI Taxonomy" id="291403"/>
    <lineage>
        <taxon>Bacteria</taxon>
        <taxon>Pseudomonadati</taxon>
        <taxon>Bacteroidota</taxon>
        <taxon>Cytophagia</taxon>
        <taxon>Cytophagales</taxon>
        <taxon>Cyclobacteriaceae</taxon>
        <taxon>Algoriphagus</taxon>
    </lineage>
</organism>
<keyword evidence="2" id="KW-1185">Reference proteome</keyword>
<reference evidence="1 2" key="1">
    <citation type="submission" date="2018-06" db="EMBL/GenBank/DDBJ databases">
        <title>Genomic Encyclopedia of Archaeal and Bacterial Type Strains, Phase II (KMG-II): from individual species to whole genera.</title>
        <authorList>
            <person name="Goeker M."/>
        </authorList>
    </citation>
    <scope>NUCLEOTIDE SEQUENCE [LARGE SCALE GENOMIC DNA]</scope>
    <source>
        <strain evidence="1 2">DSM 23446</strain>
    </source>
</reference>
<comment type="caution">
    <text evidence="1">The sequence shown here is derived from an EMBL/GenBank/DDBJ whole genome shotgun (WGS) entry which is preliminary data.</text>
</comment>
<dbReference type="InterPro" id="IPR011044">
    <property type="entry name" value="Quino_amine_DH_bsu"/>
</dbReference>
<dbReference type="EMBL" id="QLLK01000001">
    <property type="protein sequence ID" value="RAI95169.1"/>
    <property type="molecule type" value="Genomic_DNA"/>
</dbReference>
<name>A0A327PSW3_9BACT</name>
<proteinExistence type="predicted"/>
<gene>
    <name evidence="1" type="ORF">LV83_00420</name>
</gene>
<evidence type="ECO:0000313" key="2">
    <source>
        <dbReference type="Proteomes" id="UP000249610"/>
    </source>
</evidence>
<dbReference type="Proteomes" id="UP000249610">
    <property type="component" value="Unassembled WGS sequence"/>
</dbReference>
<evidence type="ECO:0000313" key="1">
    <source>
        <dbReference type="EMBL" id="RAI95169.1"/>
    </source>
</evidence>
<dbReference type="SUPFAM" id="SSF50969">
    <property type="entry name" value="YVTN repeat-like/Quinoprotein amine dehydrogenase"/>
    <property type="match status" value="1"/>
</dbReference>
<dbReference type="InterPro" id="IPR025316">
    <property type="entry name" value="DUF4221"/>
</dbReference>
<protein>
    <submittedName>
        <fullName evidence="1">Uncharacterized protein DUF4221</fullName>
    </submittedName>
</protein>
<dbReference type="AlphaFoldDB" id="A0A327PSW3"/>
<accession>A0A327PSW3</accession>
<sequence>MDSSESNLPMNNTKILFLIIAGLLACCNTKDTSQSANTSNLDFTVEIDTVQVDPGEEHFIYLSNYLNTATLSSDKKTLYNFNARVPELEVIDLDELELTEVIKLENEGPAGIGAANSYMPMMDISDSGELFLNTWSYMVKLNPARDQVSKYWFIADSLKGDPISELEKIYPEGFISKNGDFFYSSYGIQDNKTPKSGLAIVNLNTMELKKVPLDIFEKIEKYAIVFSPEENSKMSITETVFFAPFEDKILVSTTAFNEIHILNLANGKTESKSYHSELTDDFKEGNYEKKANSQENLFELNKDKMKEVTFSKFHYDDQNGKFWRFSRDMDRMIGDSITYKNVLTIFDKDLTQLHEQEVDYSESGSLTFFKDGSLYSYINLEDELGFVRIKPTYE</sequence>
<dbReference type="Pfam" id="PF13970">
    <property type="entry name" value="DUF4221"/>
    <property type="match status" value="1"/>
</dbReference>